<accession>A0A2D3WFR6</accession>
<dbReference type="CDD" id="cd00371">
    <property type="entry name" value="HMA"/>
    <property type="match status" value="1"/>
</dbReference>
<evidence type="ECO:0000259" key="2">
    <source>
        <dbReference type="Pfam" id="PF00403"/>
    </source>
</evidence>
<dbReference type="PROSITE" id="PS01047">
    <property type="entry name" value="HMA_1"/>
    <property type="match status" value="1"/>
</dbReference>
<dbReference type="GO" id="GO:0046872">
    <property type="term" value="F:metal ion binding"/>
    <property type="evidence" value="ECO:0007669"/>
    <property type="project" value="UniProtKB-KW"/>
</dbReference>
<organism evidence="3 4">
    <name type="scientific">Sulfuricurvum kujiense</name>
    <dbReference type="NCBI Taxonomy" id="148813"/>
    <lineage>
        <taxon>Bacteria</taxon>
        <taxon>Pseudomonadati</taxon>
        <taxon>Campylobacterota</taxon>
        <taxon>Epsilonproteobacteria</taxon>
        <taxon>Campylobacterales</taxon>
        <taxon>Sulfurimonadaceae</taxon>
        <taxon>Sulfuricurvum</taxon>
    </lineage>
</organism>
<feature type="domain" description="HMA" evidence="2">
    <location>
        <begin position="4"/>
        <end position="64"/>
    </location>
</feature>
<keyword evidence="1" id="KW-0479">Metal-binding</keyword>
<dbReference type="InterPro" id="IPR006121">
    <property type="entry name" value="HMA_dom"/>
</dbReference>
<gene>
    <name evidence="3" type="ORF">CFH83_08595</name>
</gene>
<evidence type="ECO:0000256" key="1">
    <source>
        <dbReference type="ARBA" id="ARBA00022723"/>
    </source>
</evidence>
<dbReference type="Gene3D" id="3.30.70.100">
    <property type="match status" value="1"/>
</dbReference>
<dbReference type="EMBL" id="DLUI01000122">
    <property type="protein sequence ID" value="DAB37920.1"/>
    <property type="molecule type" value="Genomic_DNA"/>
</dbReference>
<dbReference type="Proteomes" id="UP000228859">
    <property type="component" value="Unassembled WGS sequence"/>
</dbReference>
<dbReference type="AlphaFoldDB" id="A0A2D3WFR6"/>
<dbReference type="InterPro" id="IPR036163">
    <property type="entry name" value="HMA_dom_sf"/>
</dbReference>
<comment type="caution">
    <text evidence="3">The sequence shown here is derived from an EMBL/GenBank/DDBJ whole genome shotgun (WGS) entry which is preliminary data.</text>
</comment>
<sequence length="99" mass="10702">MKQTFEVANIRCGGCAKTITTSLQEGGFEEVNVDLTCEPRKVTAEIADEAQLAHFKATLRSLGYPLIGEEEGVIDNATLKLKSFVSCAVGKFSTDKESD</sequence>
<dbReference type="InterPro" id="IPR017969">
    <property type="entry name" value="Heavy-metal-associated_CS"/>
</dbReference>
<proteinExistence type="predicted"/>
<evidence type="ECO:0000313" key="4">
    <source>
        <dbReference type="Proteomes" id="UP000228859"/>
    </source>
</evidence>
<dbReference type="Pfam" id="PF00403">
    <property type="entry name" value="HMA"/>
    <property type="match status" value="1"/>
</dbReference>
<reference evidence="3 4" key="1">
    <citation type="journal article" date="2017" name="Front. Microbiol.">
        <title>Comparative Genomic Analysis of the Class Epsilonproteobacteria and Proposed Reclassification to Epsilonbacteraeota (phyl. nov.).</title>
        <authorList>
            <person name="Waite D.W."/>
            <person name="Vanwonterghem I."/>
            <person name="Rinke C."/>
            <person name="Parks D.H."/>
            <person name="Zhang Y."/>
            <person name="Takai K."/>
            <person name="Sievert S.M."/>
            <person name="Simon J."/>
            <person name="Campbell B.J."/>
            <person name="Hanson T.E."/>
            <person name="Woyke T."/>
            <person name="Klotz M.G."/>
            <person name="Hugenholtz P."/>
        </authorList>
    </citation>
    <scope>NUCLEOTIDE SEQUENCE [LARGE SCALE GENOMIC DNA]</scope>
    <source>
        <strain evidence="3">UBA12443</strain>
    </source>
</reference>
<name>A0A2D3WFR6_9BACT</name>
<dbReference type="SUPFAM" id="SSF55008">
    <property type="entry name" value="HMA, heavy metal-associated domain"/>
    <property type="match status" value="1"/>
</dbReference>
<dbReference type="RefSeq" id="WP_299805402.1">
    <property type="nucleotide sequence ID" value="NZ_DLUI01000122.1"/>
</dbReference>
<protein>
    <submittedName>
        <fullName evidence="3">Heavy metal transporter</fullName>
    </submittedName>
</protein>
<evidence type="ECO:0000313" key="3">
    <source>
        <dbReference type="EMBL" id="DAB37920.1"/>
    </source>
</evidence>